<evidence type="ECO:0000256" key="1">
    <source>
        <dbReference type="ARBA" id="ARBA00022485"/>
    </source>
</evidence>
<dbReference type="InterPro" id="IPR045854">
    <property type="entry name" value="NO2/SO3_Rdtase_4Fe4S_sf"/>
</dbReference>
<accession>A0A0W0GL99</accession>
<dbReference type="PROSITE" id="PS00365">
    <property type="entry name" value="NIR_SIR"/>
    <property type="match status" value="1"/>
</dbReference>
<dbReference type="GO" id="GO:0051539">
    <property type="term" value="F:4 iron, 4 sulfur cluster binding"/>
    <property type="evidence" value="ECO:0007669"/>
    <property type="project" value="UniProtKB-KW"/>
</dbReference>
<dbReference type="InterPro" id="IPR017896">
    <property type="entry name" value="4Fe4S_Fe-S-bd"/>
</dbReference>
<dbReference type="PANTHER" id="PTHR32439:SF9">
    <property type="entry name" value="BLR3264 PROTEIN"/>
    <property type="match status" value="1"/>
</dbReference>
<evidence type="ECO:0000259" key="7">
    <source>
        <dbReference type="PROSITE" id="PS51379"/>
    </source>
</evidence>
<dbReference type="Pfam" id="PF01077">
    <property type="entry name" value="NIR_SIR"/>
    <property type="match status" value="2"/>
</dbReference>
<feature type="domain" description="4Fe-4S ferredoxin-type" evidence="7">
    <location>
        <begin position="423"/>
        <end position="452"/>
    </location>
</feature>
<reference evidence="8 9" key="1">
    <citation type="submission" date="2015-06" db="EMBL/GenBank/DDBJ databases">
        <title>Genome sequence of the organohalide-respiring Dehalogenimonas alkenigignens type strain (IP3-3T).</title>
        <authorList>
            <person name="Key T.A."/>
            <person name="Richmond D.P."/>
            <person name="Bowman K.S."/>
            <person name="Cho Y.-J."/>
            <person name="Chun J."/>
            <person name="da Costa M.S."/>
            <person name="Rainey F.A."/>
            <person name="Moe W.M."/>
        </authorList>
    </citation>
    <scope>NUCLEOTIDE SEQUENCE [LARGE SCALE GENOMIC DNA]</scope>
    <source>
        <strain evidence="8 9">IP3-3</strain>
    </source>
</reference>
<dbReference type="EMBL" id="LFDV01000001">
    <property type="protein sequence ID" value="KTB49304.1"/>
    <property type="molecule type" value="Genomic_DNA"/>
</dbReference>
<dbReference type="PROSITE" id="PS51379">
    <property type="entry name" value="4FE4S_FER_2"/>
    <property type="match status" value="2"/>
</dbReference>
<dbReference type="InterPro" id="IPR036136">
    <property type="entry name" value="Nit/Sulf_reduc_fer-like_dom_sf"/>
</dbReference>
<keyword evidence="5" id="KW-0408">Iron</keyword>
<dbReference type="PROSITE" id="PS00198">
    <property type="entry name" value="4FE4S_FER_1"/>
    <property type="match status" value="1"/>
</dbReference>
<gene>
    <name evidence="8" type="ORF">DEALK_02170</name>
</gene>
<dbReference type="AlphaFoldDB" id="A0A0W0GL99"/>
<dbReference type="GO" id="GO:0016491">
    <property type="term" value="F:oxidoreductase activity"/>
    <property type="evidence" value="ECO:0007669"/>
    <property type="project" value="UniProtKB-KW"/>
</dbReference>
<proteinExistence type="predicted"/>
<dbReference type="RefSeq" id="WP_058437891.1">
    <property type="nucleotide sequence ID" value="NZ_KQ758903.1"/>
</dbReference>
<dbReference type="Gene3D" id="3.90.480.10">
    <property type="entry name" value="Sulfite Reductase Hemoprotein,Domain 2"/>
    <property type="match status" value="1"/>
</dbReference>
<keyword evidence="9" id="KW-1185">Reference proteome</keyword>
<comment type="caution">
    <text evidence="8">The sequence shown here is derived from an EMBL/GenBank/DDBJ whole genome shotgun (WGS) entry which is preliminary data.</text>
</comment>
<dbReference type="STRING" id="1217799.DEALK_02170"/>
<dbReference type="Pfam" id="PF03460">
    <property type="entry name" value="NIR_SIR_ferr"/>
    <property type="match status" value="2"/>
</dbReference>
<keyword evidence="6" id="KW-0411">Iron-sulfur</keyword>
<dbReference type="InterPro" id="IPR005117">
    <property type="entry name" value="NiRdtase/SiRdtase_haem-b_fer"/>
</dbReference>
<dbReference type="Gene3D" id="3.30.413.10">
    <property type="entry name" value="Sulfite Reductase Hemoprotein, domain 1"/>
    <property type="match status" value="2"/>
</dbReference>
<evidence type="ECO:0000256" key="6">
    <source>
        <dbReference type="ARBA" id="ARBA00023014"/>
    </source>
</evidence>
<evidence type="ECO:0000256" key="5">
    <source>
        <dbReference type="ARBA" id="ARBA00023004"/>
    </source>
</evidence>
<sequence>MNENVTSKLQTDITELRKRGIVKLKDEDTYAVWVKTACGNLNSAQIHKLADITELYARGFLLFSSRQIPIIPFVRGKDLDNVQRELASVYLTLDRCGPTVRNVNVCLGKKLCLNAITDPITLAQKLDNFFQVPMAHKVKLGVAGCARDCIISRALSDIGFVPADGGDLEAYDAYIGGRLGLNPFLGIKMAENLDENECLRLVQNFFELMNREGRTGERAADLIERLGADAVKRYLLRDLDRSARVAPVDCPAARLGSNTGRQTVKLRAVAGEVTAAQLKSIAGIALRYGAGLVHFHVRGGPEIPGIGEADVETVRQESAVSGMEFSDGGLENLQSCFGGYCTESLADPQSLLRKIDIMTEETGLADVKMTISASGCPNSCGIAHLSDIGFYGVAEFEVDAESCTGCGLCEPVCKRKAISVDNGVVHIDKEQCRHCGQCLNVCPFDALRETRRGFAVLVGGSGGKDTRLGQLIADCVSEDEAIAITLRLMRLLKEHDTDVADLIDLWGFDTLKNALFPNVVTFSSGIEHRGN</sequence>
<organism evidence="8 9">
    <name type="scientific">Dehalogenimonas alkenigignens</name>
    <dbReference type="NCBI Taxonomy" id="1217799"/>
    <lineage>
        <taxon>Bacteria</taxon>
        <taxon>Bacillati</taxon>
        <taxon>Chloroflexota</taxon>
        <taxon>Dehalococcoidia</taxon>
        <taxon>Dehalococcoidales</taxon>
        <taxon>Dehalococcoidaceae</taxon>
        <taxon>Dehalogenimonas</taxon>
    </lineage>
</organism>
<evidence type="ECO:0000313" key="8">
    <source>
        <dbReference type="EMBL" id="KTB49304.1"/>
    </source>
</evidence>
<dbReference type="InterPro" id="IPR051329">
    <property type="entry name" value="NIR_SIR_4Fe-4S"/>
</dbReference>
<evidence type="ECO:0000313" key="9">
    <source>
        <dbReference type="Proteomes" id="UP000053947"/>
    </source>
</evidence>
<dbReference type="InterPro" id="IPR006067">
    <property type="entry name" value="NO2/SO3_Rdtase_4Fe4S_dom"/>
</dbReference>
<keyword evidence="4" id="KW-0560">Oxidoreductase</keyword>
<protein>
    <submittedName>
        <fullName evidence="8">Dissimilatory sulfite reductase (Desulfoviridin), alpha and beta subunits</fullName>
    </submittedName>
</protein>
<dbReference type="SUPFAM" id="SSF55124">
    <property type="entry name" value="Nitrite/Sulfite reductase N-terminal domain-like"/>
    <property type="match status" value="2"/>
</dbReference>
<dbReference type="SUPFAM" id="SSF56014">
    <property type="entry name" value="Nitrite and sulphite reductase 4Fe-4S domain-like"/>
    <property type="match status" value="2"/>
</dbReference>
<keyword evidence="3" id="KW-0479">Metal-binding</keyword>
<dbReference type="InterPro" id="IPR017900">
    <property type="entry name" value="4Fe4S_Fe_S_CS"/>
</dbReference>
<keyword evidence="2" id="KW-0349">Heme</keyword>
<dbReference type="Pfam" id="PF00037">
    <property type="entry name" value="Fer4"/>
    <property type="match status" value="2"/>
</dbReference>
<dbReference type="SUPFAM" id="SSF54862">
    <property type="entry name" value="4Fe-4S ferredoxins"/>
    <property type="match status" value="1"/>
</dbReference>
<dbReference type="PANTHER" id="PTHR32439">
    <property type="entry name" value="FERREDOXIN--NITRITE REDUCTASE, CHLOROPLASTIC"/>
    <property type="match status" value="1"/>
</dbReference>
<dbReference type="Gene3D" id="3.30.70.20">
    <property type="match status" value="1"/>
</dbReference>
<dbReference type="OrthoDB" id="9792592at2"/>
<dbReference type="InterPro" id="IPR006066">
    <property type="entry name" value="NO2/SO3_Rdtase_FeS/sirohaem_BS"/>
</dbReference>
<dbReference type="GO" id="GO:0046872">
    <property type="term" value="F:metal ion binding"/>
    <property type="evidence" value="ECO:0007669"/>
    <property type="project" value="UniProtKB-KW"/>
</dbReference>
<evidence type="ECO:0000256" key="3">
    <source>
        <dbReference type="ARBA" id="ARBA00022723"/>
    </source>
</evidence>
<evidence type="ECO:0000256" key="2">
    <source>
        <dbReference type="ARBA" id="ARBA00022617"/>
    </source>
</evidence>
<dbReference type="GO" id="GO:0020037">
    <property type="term" value="F:heme binding"/>
    <property type="evidence" value="ECO:0007669"/>
    <property type="project" value="InterPro"/>
</dbReference>
<feature type="domain" description="4Fe-4S ferredoxin-type" evidence="7">
    <location>
        <begin position="394"/>
        <end position="422"/>
    </location>
</feature>
<evidence type="ECO:0000256" key="4">
    <source>
        <dbReference type="ARBA" id="ARBA00023002"/>
    </source>
</evidence>
<dbReference type="Proteomes" id="UP000053947">
    <property type="component" value="Unassembled WGS sequence"/>
</dbReference>
<keyword evidence="1" id="KW-0004">4Fe-4S</keyword>
<name>A0A0W0GL99_9CHLR</name>